<dbReference type="RefSeq" id="WP_019680432.1">
    <property type="nucleotide sequence ID" value="NZ_ATAX01000037.1"/>
</dbReference>
<keyword evidence="2" id="KW-1185">Reference proteome</keyword>
<dbReference type="InterPro" id="IPR036689">
    <property type="entry name" value="ESAT-6-like_sf"/>
</dbReference>
<dbReference type="eggNOG" id="ENOG50347QR">
    <property type="taxonomic scope" value="Bacteria"/>
</dbReference>
<proteinExistence type="predicted"/>
<dbReference type="EMBL" id="ATAX01000037">
    <property type="protein sequence ID" value="EWM52150.1"/>
    <property type="molecule type" value="Genomic_DNA"/>
</dbReference>
<accession>W7UTP5</accession>
<evidence type="ECO:0000313" key="1">
    <source>
        <dbReference type="EMBL" id="EWM52150.1"/>
    </source>
</evidence>
<evidence type="ECO:0000313" key="2">
    <source>
        <dbReference type="Proteomes" id="UP000019365"/>
    </source>
</evidence>
<gene>
    <name evidence="1" type="ORF">RF007C_01890</name>
</gene>
<sequence length="98" mass="10106">MAGCRIVNEAVVSAVSEINNISSAYQDAGDALISGLTSALADMEGEAKDALQTLIDGDIKSFVAESLSAAVKGMADLLEQNREQFENVDAQIAASISG</sequence>
<dbReference type="AlphaFoldDB" id="W7UTP5"/>
<dbReference type="OrthoDB" id="1825938at2"/>
<reference evidence="1 2" key="1">
    <citation type="journal article" date="2014" name="PLoS ONE">
        <title>Rumen cellulosomics: divergent fiber-degrading strategies revealed by comparative genome-wide analysis of six ruminococcal strains.</title>
        <authorList>
            <person name="Dassa B."/>
            <person name="Borovok I."/>
            <person name="Ruimy-Israeli V."/>
            <person name="Lamed R."/>
            <person name="Flint H.J."/>
            <person name="Duncan S.H."/>
            <person name="Henrissat B."/>
            <person name="Coutinho P."/>
            <person name="Morrison M."/>
            <person name="Mosoni P."/>
            <person name="Yeoman C.J."/>
            <person name="White B.A."/>
            <person name="Bayer E.A."/>
        </authorList>
    </citation>
    <scope>NUCLEOTIDE SEQUENCE [LARGE SCALE GENOMIC DNA]</scope>
    <source>
        <strain evidence="1 2">007c</strain>
    </source>
</reference>
<name>W7UTP5_RUMFL</name>
<evidence type="ECO:0008006" key="3">
    <source>
        <dbReference type="Google" id="ProtNLM"/>
    </source>
</evidence>
<organism evidence="1 2">
    <name type="scientific">Ruminococcus flavefaciens 007c</name>
    <dbReference type="NCBI Taxonomy" id="1341157"/>
    <lineage>
        <taxon>Bacteria</taxon>
        <taxon>Bacillati</taxon>
        <taxon>Bacillota</taxon>
        <taxon>Clostridia</taxon>
        <taxon>Eubacteriales</taxon>
        <taxon>Oscillospiraceae</taxon>
        <taxon>Ruminococcus</taxon>
    </lineage>
</organism>
<dbReference type="Proteomes" id="UP000019365">
    <property type="component" value="Unassembled WGS sequence"/>
</dbReference>
<dbReference type="PATRIC" id="fig|1341157.4.peg.3210"/>
<comment type="caution">
    <text evidence="1">The sequence shown here is derived from an EMBL/GenBank/DDBJ whole genome shotgun (WGS) entry which is preliminary data.</text>
</comment>
<dbReference type="Gene3D" id="1.10.287.1060">
    <property type="entry name" value="ESAT-6-like"/>
    <property type="match status" value="1"/>
</dbReference>
<dbReference type="SUPFAM" id="SSF140453">
    <property type="entry name" value="EsxAB dimer-like"/>
    <property type="match status" value="1"/>
</dbReference>
<protein>
    <recommendedName>
        <fullName evidence="3">LXG domain-containing protein</fullName>
    </recommendedName>
</protein>